<proteinExistence type="predicted"/>
<comment type="caution">
    <text evidence="2">The sequence shown here is derived from an EMBL/GenBank/DDBJ whole genome shotgun (WGS) entry which is preliminary data.</text>
</comment>
<dbReference type="RefSeq" id="WP_127063668.1">
    <property type="nucleotide sequence ID" value="NZ_RZHF01000029.1"/>
</dbReference>
<dbReference type="Pfam" id="PF04965">
    <property type="entry name" value="GPW_gp25"/>
    <property type="match status" value="1"/>
</dbReference>
<feature type="domain" description="IraD/Gp25-like" evidence="1">
    <location>
        <begin position="14"/>
        <end position="77"/>
    </location>
</feature>
<protein>
    <submittedName>
        <fullName evidence="2">Baseplate assembly protein</fullName>
    </submittedName>
</protein>
<dbReference type="AlphaFoldDB" id="A0A3S0YRI3"/>
<organism evidence="2 3">
    <name type="scientific">Vreelandella nanhaiensis</name>
    <dbReference type="NCBI Taxonomy" id="1258546"/>
    <lineage>
        <taxon>Bacteria</taxon>
        <taxon>Pseudomonadati</taxon>
        <taxon>Pseudomonadota</taxon>
        <taxon>Gammaproteobacteria</taxon>
        <taxon>Oceanospirillales</taxon>
        <taxon>Halomonadaceae</taxon>
        <taxon>Vreelandella</taxon>
    </lineage>
</organism>
<keyword evidence="3" id="KW-1185">Reference proteome</keyword>
<accession>A0A3S0YRI3</accession>
<evidence type="ECO:0000313" key="2">
    <source>
        <dbReference type="EMBL" id="RUR27699.1"/>
    </source>
</evidence>
<sequence>MTGINAQTGKKLDGIEHIRQSIADIITTPIGSRVMRRDYGSLVPELLDMPMTDALLMQIYAATVIAVSKWEPRVRITGTRRIVSTTAPGAAVMELIGETTDGQPITAGVPIA</sequence>
<reference evidence="2 3" key="1">
    <citation type="submission" date="2018-12" db="EMBL/GenBank/DDBJ databases">
        <title>three novel Halomonas strain isolated from plants.</title>
        <authorList>
            <person name="Sun C."/>
        </authorList>
    </citation>
    <scope>NUCLEOTIDE SEQUENCE [LARGE SCALE GENOMIC DNA]</scope>
    <source>
        <strain evidence="2 3">JCM 18142</strain>
    </source>
</reference>
<gene>
    <name evidence="2" type="ORF">ELY38_18715</name>
</gene>
<dbReference type="EMBL" id="RZHF01000029">
    <property type="protein sequence ID" value="RUR27699.1"/>
    <property type="molecule type" value="Genomic_DNA"/>
</dbReference>
<dbReference type="SUPFAM" id="SSF160719">
    <property type="entry name" value="gpW/gp25-like"/>
    <property type="match status" value="1"/>
</dbReference>
<name>A0A3S0YRI3_9GAMM</name>
<dbReference type="InterPro" id="IPR007048">
    <property type="entry name" value="IraD/Gp25-like"/>
</dbReference>
<dbReference type="OrthoDB" id="9802846at2"/>
<dbReference type="Gene3D" id="3.10.450.40">
    <property type="match status" value="1"/>
</dbReference>
<dbReference type="Proteomes" id="UP000287023">
    <property type="component" value="Unassembled WGS sequence"/>
</dbReference>
<evidence type="ECO:0000313" key="3">
    <source>
        <dbReference type="Proteomes" id="UP000287023"/>
    </source>
</evidence>
<evidence type="ECO:0000259" key="1">
    <source>
        <dbReference type="Pfam" id="PF04965"/>
    </source>
</evidence>